<dbReference type="Proteomes" id="UP000515129">
    <property type="component" value="Unplaced"/>
</dbReference>
<organism evidence="12 13">
    <name type="scientific">Carassius auratus</name>
    <name type="common">Goldfish</name>
    <dbReference type="NCBI Taxonomy" id="7957"/>
    <lineage>
        <taxon>Eukaryota</taxon>
        <taxon>Metazoa</taxon>
        <taxon>Chordata</taxon>
        <taxon>Craniata</taxon>
        <taxon>Vertebrata</taxon>
        <taxon>Euteleostomi</taxon>
        <taxon>Actinopterygii</taxon>
        <taxon>Neopterygii</taxon>
        <taxon>Teleostei</taxon>
        <taxon>Ostariophysi</taxon>
        <taxon>Cypriniformes</taxon>
        <taxon>Cyprinidae</taxon>
        <taxon>Cyprininae</taxon>
        <taxon>Carassius</taxon>
    </lineage>
</organism>
<protein>
    <submittedName>
        <fullName evidence="13">Pro-opiomelanocortin-1-like</fullName>
    </submittedName>
</protein>
<dbReference type="GeneID" id="113076332"/>
<keyword evidence="12" id="KW-1185">Reference proteome</keyword>
<evidence type="ECO:0000256" key="5">
    <source>
        <dbReference type="ARBA" id="ARBA00022525"/>
    </source>
</evidence>
<dbReference type="KEGG" id="caua:113076332"/>
<dbReference type="InterPro" id="IPR013531">
    <property type="entry name" value="Mcrtin_ACTH_cent"/>
</dbReference>
<evidence type="ECO:0000256" key="6">
    <source>
        <dbReference type="ARBA" id="ARBA00022685"/>
    </source>
</evidence>
<evidence type="ECO:0000256" key="8">
    <source>
        <dbReference type="ARBA" id="ARBA00023205"/>
    </source>
</evidence>
<dbReference type="InterPro" id="IPR001941">
    <property type="entry name" value="PMOC"/>
</dbReference>
<keyword evidence="7" id="KW-0372">Hormone</keyword>
<dbReference type="InterPro" id="IPR013532">
    <property type="entry name" value="Opioid_neuropept"/>
</dbReference>
<evidence type="ECO:0000313" key="12">
    <source>
        <dbReference type="Proteomes" id="UP000515129"/>
    </source>
</evidence>
<comment type="similarity">
    <text evidence="4">Belongs to the POMC family.</text>
</comment>
<dbReference type="SMART" id="SM01363">
    <property type="entry name" value="ACTH_domain"/>
    <property type="match status" value="1"/>
</dbReference>
<evidence type="ECO:0000256" key="4">
    <source>
        <dbReference type="ARBA" id="ARBA00005832"/>
    </source>
</evidence>
<dbReference type="Pfam" id="PF08035">
    <property type="entry name" value="Op_neuropeptide"/>
    <property type="match status" value="1"/>
</dbReference>
<keyword evidence="5" id="KW-0964">Secreted</keyword>
<feature type="region of interest" description="Disordered" evidence="9">
    <location>
        <begin position="76"/>
        <end position="97"/>
    </location>
</feature>
<dbReference type="OrthoDB" id="8962839at2759"/>
<evidence type="ECO:0000313" key="13">
    <source>
        <dbReference type="RefSeq" id="XP_026104748.1"/>
    </source>
</evidence>
<evidence type="ECO:0000256" key="9">
    <source>
        <dbReference type="SAM" id="MobiDB-lite"/>
    </source>
</evidence>
<dbReference type="InterPro" id="IPR050878">
    <property type="entry name" value="POMC-derived_peptides"/>
</dbReference>
<sequence length="240" mass="27874">MRAGDSKKSQKRRFRTMEIIYKFRKMLCPSWLLAAAVLCFHSPYVDGHCLDLIDCMGLKTNEQKLQCIRQCRPAQESSNDRRLSSSEQQNSEEEVEEESLSLGLLLSALSPDSTELRDATGEAPHNDERRSYSMEHFRWGKPMGRKRRPVKVFTSGALEEEPEESEESVRVERGQNGMLDVQQRNNAKSKGKYRMTHFRWNAPPDKRDGGFMRPYSDQSHKPLLMLIRNVFVKDAQQFRD</sequence>
<keyword evidence="6" id="KW-0165">Cleavage on pair of basic residues</keyword>
<evidence type="ECO:0000256" key="1">
    <source>
        <dbReference type="ARBA" id="ARBA00002965"/>
    </source>
</evidence>
<dbReference type="GO" id="GO:0005184">
    <property type="term" value="F:neuropeptide hormone activity"/>
    <property type="evidence" value="ECO:0007669"/>
    <property type="project" value="TreeGrafter"/>
</dbReference>
<name>A0A6P6N8G9_CARAU</name>
<feature type="domain" description="Opiodes neuropeptide" evidence="11">
    <location>
        <begin position="209"/>
        <end position="238"/>
    </location>
</feature>
<dbReference type="AlphaFoldDB" id="A0A6P6N8G9"/>
<comment type="subcellular location">
    <subcellularLocation>
        <location evidence="3">Secreted</location>
    </subcellularLocation>
</comment>
<reference evidence="13" key="1">
    <citation type="submission" date="2025-08" db="UniProtKB">
        <authorList>
            <consortium name="RefSeq"/>
        </authorList>
    </citation>
    <scope>IDENTIFICATION</scope>
    <source>
        <strain evidence="13">Wakin</strain>
        <tissue evidence="13">Muscle</tissue>
    </source>
</reference>
<comment type="function">
    <text evidence="1">Stimulates the adrenal glands to release cortisol.</text>
</comment>
<evidence type="ECO:0000256" key="7">
    <source>
        <dbReference type="ARBA" id="ARBA00022702"/>
    </source>
</evidence>
<dbReference type="Pfam" id="PF00976">
    <property type="entry name" value="ACTH_domain"/>
    <property type="match status" value="2"/>
</dbReference>
<evidence type="ECO:0000259" key="10">
    <source>
        <dbReference type="SMART" id="SM01363"/>
    </source>
</evidence>
<dbReference type="GO" id="GO:0005576">
    <property type="term" value="C:extracellular region"/>
    <property type="evidence" value="ECO:0007669"/>
    <property type="project" value="UniProtKB-SubCell"/>
</dbReference>
<gene>
    <name evidence="13" type="primary">LOC113076332</name>
</gene>
<dbReference type="GO" id="GO:0007218">
    <property type="term" value="P:neuropeptide signaling pathway"/>
    <property type="evidence" value="ECO:0007669"/>
    <property type="project" value="UniProtKB-KW"/>
</dbReference>
<evidence type="ECO:0000256" key="2">
    <source>
        <dbReference type="ARBA" id="ARBA00003192"/>
    </source>
</evidence>
<dbReference type="PANTHER" id="PTHR11416">
    <property type="entry name" value="PRO-OPIOMELANOCORTIN"/>
    <property type="match status" value="1"/>
</dbReference>
<comment type="function">
    <text evidence="2">Endogenous opiate.</text>
</comment>
<dbReference type="PANTHER" id="PTHR11416:SF7">
    <property type="entry name" value="PRO-OPIOMELANOCORTIN"/>
    <property type="match status" value="1"/>
</dbReference>
<dbReference type="SMART" id="SM01365">
    <property type="entry name" value="Op_neuropeptide"/>
    <property type="match status" value="1"/>
</dbReference>
<accession>A0A6P6N8G9</accession>
<dbReference type="RefSeq" id="XP_026104748.1">
    <property type="nucleotide sequence ID" value="XM_026248963.1"/>
</dbReference>
<evidence type="ECO:0000256" key="3">
    <source>
        <dbReference type="ARBA" id="ARBA00004613"/>
    </source>
</evidence>
<proteinExistence type="inferred from homology"/>
<dbReference type="PRINTS" id="PR00383">
    <property type="entry name" value="MELANOCORTIN"/>
</dbReference>
<feature type="domain" description="Pro-opiomelanocortin/corticotropin ACTH central region" evidence="10">
    <location>
        <begin position="131"/>
        <end position="173"/>
    </location>
</feature>
<evidence type="ECO:0000259" key="11">
    <source>
        <dbReference type="SMART" id="SM01365"/>
    </source>
</evidence>
<keyword evidence="8" id="KW-0257">Endorphin</keyword>